<dbReference type="EMBL" id="CAJNOR010012661">
    <property type="protein sequence ID" value="CAF1669056.1"/>
    <property type="molecule type" value="Genomic_DNA"/>
</dbReference>
<name>A0A816G1N7_ADIRI</name>
<reference evidence="2" key="1">
    <citation type="submission" date="2021-02" db="EMBL/GenBank/DDBJ databases">
        <authorList>
            <person name="Nowell W R."/>
        </authorList>
    </citation>
    <scope>NUCLEOTIDE SEQUENCE</scope>
</reference>
<evidence type="ECO:0000256" key="1">
    <source>
        <dbReference type="ARBA" id="ARBA00022737"/>
    </source>
</evidence>
<dbReference type="Gene3D" id="3.80.10.10">
    <property type="entry name" value="Ribonuclease Inhibitor"/>
    <property type="match status" value="1"/>
</dbReference>
<sequence>MPIFILNTGTSSPATTFQTSRAWISLQRVFKRKISVPPTNIETHLLLFPIPSYHSFLKNGIRAQGAQHIANALRTNTTLTTLHLDENEIGAQGAQRIADALRTNTTLTNLNLSGNRIGAGGTQHIADALRTNTVILISFD</sequence>
<dbReference type="SMART" id="SM00368">
    <property type="entry name" value="LRR_RI"/>
    <property type="match status" value="2"/>
</dbReference>
<dbReference type="PANTHER" id="PTHR24111">
    <property type="entry name" value="LEUCINE-RICH REPEAT-CONTAINING PROTEIN 34"/>
    <property type="match status" value="1"/>
</dbReference>
<organism evidence="2 3">
    <name type="scientific">Adineta ricciae</name>
    <name type="common">Rotifer</name>
    <dbReference type="NCBI Taxonomy" id="249248"/>
    <lineage>
        <taxon>Eukaryota</taxon>
        <taxon>Metazoa</taxon>
        <taxon>Spiralia</taxon>
        <taxon>Gnathifera</taxon>
        <taxon>Rotifera</taxon>
        <taxon>Eurotatoria</taxon>
        <taxon>Bdelloidea</taxon>
        <taxon>Adinetida</taxon>
        <taxon>Adinetidae</taxon>
        <taxon>Adineta</taxon>
    </lineage>
</organism>
<protein>
    <recommendedName>
        <fullName evidence="4">RNI-like protein</fullName>
    </recommendedName>
</protein>
<evidence type="ECO:0000313" key="3">
    <source>
        <dbReference type="Proteomes" id="UP000663828"/>
    </source>
</evidence>
<gene>
    <name evidence="2" type="ORF">XAT740_LOCUS58322</name>
</gene>
<dbReference type="Pfam" id="PF13516">
    <property type="entry name" value="LRR_6"/>
    <property type="match status" value="2"/>
</dbReference>
<keyword evidence="3" id="KW-1185">Reference proteome</keyword>
<dbReference type="Proteomes" id="UP000663828">
    <property type="component" value="Unassembled WGS sequence"/>
</dbReference>
<dbReference type="AlphaFoldDB" id="A0A816G1N7"/>
<proteinExistence type="predicted"/>
<evidence type="ECO:0008006" key="4">
    <source>
        <dbReference type="Google" id="ProtNLM"/>
    </source>
</evidence>
<keyword evidence="1" id="KW-0677">Repeat</keyword>
<dbReference type="SUPFAM" id="SSF52047">
    <property type="entry name" value="RNI-like"/>
    <property type="match status" value="1"/>
</dbReference>
<dbReference type="PANTHER" id="PTHR24111:SF0">
    <property type="entry name" value="LEUCINE-RICH REPEAT-CONTAINING PROTEIN"/>
    <property type="match status" value="1"/>
</dbReference>
<dbReference type="InterPro" id="IPR052201">
    <property type="entry name" value="LRR-containing_regulator"/>
</dbReference>
<dbReference type="InterPro" id="IPR001611">
    <property type="entry name" value="Leu-rich_rpt"/>
</dbReference>
<comment type="caution">
    <text evidence="2">The sequence shown here is derived from an EMBL/GenBank/DDBJ whole genome shotgun (WGS) entry which is preliminary data.</text>
</comment>
<evidence type="ECO:0000313" key="2">
    <source>
        <dbReference type="EMBL" id="CAF1669056.1"/>
    </source>
</evidence>
<accession>A0A816G1N7</accession>
<dbReference type="InterPro" id="IPR032675">
    <property type="entry name" value="LRR_dom_sf"/>
</dbReference>